<dbReference type="AlphaFoldDB" id="A0AAN9TK99"/>
<gene>
    <name evidence="2" type="ORF">V9T40_001461</name>
</gene>
<evidence type="ECO:0000256" key="1">
    <source>
        <dbReference type="SAM" id="MobiDB-lite"/>
    </source>
</evidence>
<protein>
    <submittedName>
        <fullName evidence="2">Uncharacterized protein</fullName>
    </submittedName>
</protein>
<name>A0AAN9TK99_9HEMI</name>
<proteinExistence type="predicted"/>
<dbReference type="EMBL" id="JBBCAQ010000019">
    <property type="protein sequence ID" value="KAK7595028.1"/>
    <property type="molecule type" value="Genomic_DNA"/>
</dbReference>
<comment type="caution">
    <text evidence="2">The sequence shown here is derived from an EMBL/GenBank/DDBJ whole genome shotgun (WGS) entry which is preliminary data.</text>
</comment>
<evidence type="ECO:0000313" key="3">
    <source>
        <dbReference type="Proteomes" id="UP001367676"/>
    </source>
</evidence>
<organism evidence="2 3">
    <name type="scientific">Parthenolecanium corni</name>
    <dbReference type="NCBI Taxonomy" id="536013"/>
    <lineage>
        <taxon>Eukaryota</taxon>
        <taxon>Metazoa</taxon>
        <taxon>Ecdysozoa</taxon>
        <taxon>Arthropoda</taxon>
        <taxon>Hexapoda</taxon>
        <taxon>Insecta</taxon>
        <taxon>Pterygota</taxon>
        <taxon>Neoptera</taxon>
        <taxon>Paraneoptera</taxon>
        <taxon>Hemiptera</taxon>
        <taxon>Sternorrhyncha</taxon>
        <taxon>Coccoidea</taxon>
        <taxon>Coccidae</taxon>
        <taxon>Parthenolecanium</taxon>
    </lineage>
</organism>
<dbReference type="Proteomes" id="UP001367676">
    <property type="component" value="Unassembled WGS sequence"/>
</dbReference>
<feature type="region of interest" description="Disordered" evidence="1">
    <location>
        <begin position="65"/>
        <end position="96"/>
    </location>
</feature>
<sequence>MAFVYCKPGLNLALDGFVATGPSSTASYHGNNNCIINSRNIPVHGAQTGKIRSLLSNFTATHPPRPALARQPPKEHVATAHLPASSSEGHSSTMPSECRRHTFVVERSQGMRKMLIPLSCQNAAPATSTPHPFAASIFEAHVSSFATGAAVALLRPLYRYSVTVGTNSAH</sequence>
<reference evidence="2 3" key="1">
    <citation type="submission" date="2024-03" db="EMBL/GenBank/DDBJ databases">
        <title>Adaptation during the transition from Ophiocordyceps entomopathogen to insect associate is accompanied by gene loss and intensified selection.</title>
        <authorList>
            <person name="Ward C.M."/>
            <person name="Onetto C.A."/>
            <person name="Borneman A.R."/>
        </authorList>
    </citation>
    <scope>NUCLEOTIDE SEQUENCE [LARGE SCALE GENOMIC DNA]</scope>
    <source>
        <strain evidence="2">AWRI1</strain>
        <tissue evidence="2">Single Adult Female</tissue>
    </source>
</reference>
<keyword evidence="3" id="KW-1185">Reference proteome</keyword>
<evidence type="ECO:0000313" key="2">
    <source>
        <dbReference type="EMBL" id="KAK7595028.1"/>
    </source>
</evidence>
<accession>A0AAN9TK99</accession>
<feature type="compositionally biased region" description="Polar residues" evidence="1">
    <location>
        <begin position="84"/>
        <end position="95"/>
    </location>
</feature>